<evidence type="ECO:0000313" key="3">
    <source>
        <dbReference type="Proteomes" id="UP000006620"/>
    </source>
</evidence>
<dbReference type="PATRIC" id="fig|1036673.3.peg.7072"/>
<evidence type="ECO:0000313" key="2">
    <source>
        <dbReference type="EMBL" id="AEI46072.1"/>
    </source>
</evidence>
<accession>F8FA99</accession>
<dbReference type="SUPFAM" id="SSF53300">
    <property type="entry name" value="vWA-like"/>
    <property type="match status" value="2"/>
</dbReference>
<proteinExistence type="predicted"/>
<reference evidence="3" key="1">
    <citation type="submission" date="2011-06" db="EMBL/GenBank/DDBJ databases">
        <title>Complete genome sequence of Paenibacillus mucilaginosus KNP414.</title>
        <authorList>
            <person name="Wang J."/>
            <person name="Hu S."/>
            <person name="Hu X."/>
            <person name="Zhang B."/>
            <person name="Dong D."/>
            <person name="Zhang S."/>
            <person name="Zhao K."/>
            <person name="Wu D."/>
        </authorList>
    </citation>
    <scope>NUCLEOTIDE SEQUENCE [LARGE SCALE GENOMIC DNA]</scope>
    <source>
        <strain evidence="3">KNP414</strain>
    </source>
</reference>
<dbReference type="Proteomes" id="UP000006620">
    <property type="component" value="Chromosome"/>
</dbReference>
<dbReference type="Gene3D" id="3.40.50.410">
    <property type="entry name" value="von Willebrand factor, type A domain"/>
    <property type="match status" value="1"/>
</dbReference>
<dbReference type="HOGENOM" id="CLU_1159192_0_0_9"/>
<organism evidence="2 3">
    <name type="scientific">Paenibacillus mucilaginosus (strain KNP414)</name>
    <dbReference type="NCBI Taxonomy" id="1036673"/>
    <lineage>
        <taxon>Bacteria</taxon>
        <taxon>Bacillati</taxon>
        <taxon>Bacillota</taxon>
        <taxon>Bacilli</taxon>
        <taxon>Bacillales</taxon>
        <taxon>Paenibacillaceae</taxon>
        <taxon>Paenibacillus</taxon>
    </lineage>
</organism>
<name>F8FA99_PAEMK</name>
<gene>
    <name evidence="2" type="ordered locus">KNP414_07581</name>
</gene>
<feature type="domain" description="VWFA" evidence="1">
    <location>
        <begin position="1"/>
        <end position="86"/>
    </location>
</feature>
<dbReference type="InterPro" id="IPR036465">
    <property type="entry name" value="vWFA_dom_sf"/>
</dbReference>
<sequence>MKQIILVTDGCSNVGVSPVVAAARAKAEGIMVHVIGIVDSGDIGLLGAEEIRETAEAGGGMSRIVKSSQLAQTVQMITRKSVVSTIQQVVGQELRGILGHSQLERLPPHQRSEVVRVIDDLTETASLQIALLIDASSSMKPKLQAVKDAIQDLQLSLQSRQGSSLLSVFHFPGGLAAEERAAHCDIAWTSDLANLKGLFYKLNMRGTTPTGPALLEVIEYMGGLSGRETAGGSSVQAAGALLPEGTGKVRKEGIWSDYVV</sequence>
<evidence type="ECO:0000259" key="1">
    <source>
        <dbReference type="PROSITE" id="PS50234"/>
    </source>
</evidence>
<protein>
    <recommendedName>
        <fullName evidence="1">VWFA domain-containing protein</fullName>
    </recommendedName>
</protein>
<dbReference type="AlphaFoldDB" id="F8FA99"/>
<dbReference type="EMBL" id="CP002869">
    <property type="protein sequence ID" value="AEI46072.1"/>
    <property type="molecule type" value="Genomic_DNA"/>
</dbReference>
<dbReference type="RefSeq" id="WP_013921219.1">
    <property type="nucleotide sequence ID" value="NC_015690.1"/>
</dbReference>
<dbReference type="KEGG" id="pms:KNP414_07581"/>
<dbReference type="PROSITE" id="PS50234">
    <property type="entry name" value="VWFA"/>
    <property type="match status" value="1"/>
</dbReference>
<dbReference type="InterPro" id="IPR002035">
    <property type="entry name" value="VWF_A"/>
</dbReference>
<reference evidence="2 3" key="2">
    <citation type="journal article" date="2013" name="Genome Announc.">
        <title>Genome Sequence of Growth-Improving Paenibacillus mucilaginosus Strain KNP414.</title>
        <authorList>
            <person name="Lu J.J."/>
            <person name="Wang J.F."/>
            <person name="Hu X.F."/>
        </authorList>
    </citation>
    <scope>NUCLEOTIDE SEQUENCE [LARGE SCALE GENOMIC DNA]</scope>
    <source>
        <strain evidence="2 3">KNP414</strain>
    </source>
</reference>